<reference evidence="2" key="1">
    <citation type="submission" date="2023-03" db="EMBL/GenBank/DDBJ databases">
        <authorList>
            <person name="Steffen K."/>
            <person name="Cardenas P."/>
        </authorList>
    </citation>
    <scope>NUCLEOTIDE SEQUENCE</scope>
</reference>
<proteinExistence type="predicted"/>
<dbReference type="EMBL" id="CASHTH010003769">
    <property type="protein sequence ID" value="CAI8049030.1"/>
    <property type="molecule type" value="Genomic_DNA"/>
</dbReference>
<evidence type="ECO:0000313" key="3">
    <source>
        <dbReference type="Proteomes" id="UP001174909"/>
    </source>
</evidence>
<evidence type="ECO:0000313" key="2">
    <source>
        <dbReference type="EMBL" id="CAI8049030.1"/>
    </source>
</evidence>
<dbReference type="AlphaFoldDB" id="A0AA35XF10"/>
<organism evidence="2 3">
    <name type="scientific">Geodia barretti</name>
    <name type="common">Barrett's horny sponge</name>
    <dbReference type="NCBI Taxonomy" id="519541"/>
    <lineage>
        <taxon>Eukaryota</taxon>
        <taxon>Metazoa</taxon>
        <taxon>Porifera</taxon>
        <taxon>Demospongiae</taxon>
        <taxon>Heteroscleromorpha</taxon>
        <taxon>Tetractinellida</taxon>
        <taxon>Astrophorina</taxon>
        <taxon>Geodiidae</taxon>
        <taxon>Geodia</taxon>
    </lineage>
</organism>
<sequence length="239" mass="26400">MKLLEWSKCGVLLCTLLLFAGIGTFLSHFCPTVTFRRCECSTTSSPVLAGAQGAATAEEFRGGPRSPGPPYLSYQPPGNGWNNQRIALENALVLAKLLNRTLLVHPLAPHSLGEQLKGKHRVPGYRAYNMLSSADLLPPASFLDIQLMSRIVPVVAINSSHPQFLRDYGHLTWRNVCHSAGFGYWMERPPSTSAEVAMLSKQRFIPNTVWKEKCQEEQRRAQESPQITDRPVCVGSSPG</sequence>
<protein>
    <submittedName>
        <fullName evidence="2">Uncharacterized protein</fullName>
    </submittedName>
</protein>
<feature type="region of interest" description="Disordered" evidence="1">
    <location>
        <begin position="215"/>
        <end position="239"/>
    </location>
</feature>
<dbReference type="Proteomes" id="UP001174909">
    <property type="component" value="Unassembled WGS sequence"/>
</dbReference>
<keyword evidence="3" id="KW-1185">Reference proteome</keyword>
<evidence type="ECO:0000256" key="1">
    <source>
        <dbReference type="SAM" id="MobiDB-lite"/>
    </source>
</evidence>
<comment type="caution">
    <text evidence="2">The sequence shown here is derived from an EMBL/GenBank/DDBJ whole genome shotgun (WGS) entry which is preliminary data.</text>
</comment>
<accession>A0AA35XF10</accession>
<gene>
    <name evidence="2" type="ORF">GBAR_LOCUS26998</name>
</gene>
<dbReference type="CDD" id="cd11296">
    <property type="entry name" value="O-FucT_like"/>
    <property type="match status" value="1"/>
</dbReference>
<name>A0AA35XF10_GEOBA</name>